<evidence type="ECO:0000313" key="5">
    <source>
        <dbReference type="Proteomes" id="UP000276215"/>
    </source>
</evidence>
<keyword evidence="2" id="KW-0479">Metal-binding</keyword>
<sequence length="178" mass="19670">MRPFCCPGEDQKSFYSGYKKMHTFKFQSIITPDGLLSSLVGPILQDLFRRGGIGVGERLYVYGDSAYSPAFGVMGPFLEQVNQPLIVEEEAANIVMSGHRIVVEWGFGRVVNYWALNSFKSGLKVSLSPIASYYIIATLLSNILLCISGGNQVSEKFGLLPLIVEDYLFIAGTEVRNI</sequence>
<dbReference type="InterPro" id="IPR027806">
    <property type="entry name" value="HARBI1_dom"/>
</dbReference>
<feature type="domain" description="DDE Tnp4" evidence="3">
    <location>
        <begin position="10"/>
        <end position="142"/>
    </location>
</feature>
<evidence type="ECO:0000256" key="2">
    <source>
        <dbReference type="ARBA" id="ARBA00022723"/>
    </source>
</evidence>
<gene>
    <name evidence="4" type="ORF">L873DRAFT_1880710</name>
</gene>
<dbReference type="GO" id="GO:0046872">
    <property type="term" value="F:metal ion binding"/>
    <property type="evidence" value="ECO:0007669"/>
    <property type="project" value="UniProtKB-KW"/>
</dbReference>
<dbReference type="OrthoDB" id="2283549at2759"/>
<comment type="cofactor">
    <cofactor evidence="1">
        <name>a divalent metal cation</name>
        <dbReference type="ChEBI" id="CHEBI:60240"/>
    </cofactor>
</comment>
<proteinExistence type="predicted"/>
<name>A0A3N4JUP1_9PEZI</name>
<dbReference type="EMBL" id="ML120369">
    <property type="protein sequence ID" value="RPB02064.1"/>
    <property type="molecule type" value="Genomic_DNA"/>
</dbReference>
<organism evidence="4 5">
    <name type="scientific">Choiromyces venosus 120613-1</name>
    <dbReference type="NCBI Taxonomy" id="1336337"/>
    <lineage>
        <taxon>Eukaryota</taxon>
        <taxon>Fungi</taxon>
        <taxon>Dikarya</taxon>
        <taxon>Ascomycota</taxon>
        <taxon>Pezizomycotina</taxon>
        <taxon>Pezizomycetes</taxon>
        <taxon>Pezizales</taxon>
        <taxon>Tuberaceae</taxon>
        <taxon>Choiromyces</taxon>
    </lineage>
</organism>
<evidence type="ECO:0000259" key="3">
    <source>
        <dbReference type="Pfam" id="PF13359"/>
    </source>
</evidence>
<dbReference type="AlphaFoldDB" id="A0A3N4JUP1"/>
<accession>A0A3N4JUP1</accession>
<evidence type="ECO:0000313" key="4">
    <source>
        <dbReference type="EMBL" id="RPB02064.1"/>
    </source>
</evidence>
<dbReference type="Pfam" id="PF13359">
    <property type="entry name" value="DDE_Tnp_4"/>
    <property type="match status" value="1"/>
</dbReference>
<keyword evidence="5" id="KW-1185">Reference proteome</keyword>
<reference evidence="4 5" key="1">
    <citation type="journal article" date="2018" name="Nat. Ecol. Evol.">
        <title>Pezizomycetes genomes reveal the molecular basis of ectomycorrhizal truffle lifestyle.</title>
        <authorList>
            <person name="Murat C."/>
            <person name="Payen T."/>
            <person name="Noel B."/>
            <person name="Kuo A."/>
            <person name="Morin E."/>
            <person name="Chen J."/>
            <person name="Kohler A."/>
            <person name="Krizsan K."/>
            <person name="Balestrini R."/>
            <person name="Da Silva C."/>
            <person name="Montanini B."/>
            <person name="Hainaut M."/>
            <person name="Levati E."/>
            <person name="Barry K.W."/>
            <person name="Belfiori B."/>
            <person name="Cichocki N."/>
            <person name="Clum A."/>
            <person name="Dockter R.B."/>
            <person name="Fauchery L."/>
            <person name="Guy J."/>
            <person name="Iotti M."/>
            <person name="Le Tacon F."/>
            <person name="Lindquist E.A."/>
            <person name="Lipzen A."/>
            <person name="Malagnac F."/>
            <person name="Mello A."/>
            <person name="Molinier V."/>
            <person name="Miyauchi S."/>
            <person name="Poulain J."/>
            <person name="Riccioni C."/>
            <person name="Rubini A."/>
            <person name="Sitrit Y."/>
            <person name="Splivallo R."/>
            <person name="Traeger S."/>
            <person name="Wang M."/>
            <person name="Zifcakova L."/>
            <person name="Wipf D."/>
            <person name="Zambonelli A."/>
            <person name="Paolocci F."/>
            <person name="Nowrousian M."/>
            <person name="Ottonello S."/>
            <person name="Baldrian P."/>
            <person name="Spatafora J.W."/>
            <person name="Henrissat B."/>
            <person name="Nagy L.G."/>
            <person name="Aury J.M."/>
            <person name="Wincker P."/>
            <person name="Grigoriev I.V."/>
            <person name="Bonfante P."/>
            <person name="Martin F.M."/>
        </authorList>
    </citation>
    <scope>NUCLEOTIDE SEQUENCE [LARGE SCALE GENOMIC DNA]</scope>
    <source>
        <strain evidence="4 5">120613-1</strain>
    </source>
</reference>
<dbReference type="Proteomes" id="UP000276215">
    <property type="component" value="Unassembled WGS sequence"/>
</dbReference>
<evidence type="ECO:0000256" key="1">
    <source>
        <dbReference type="ARBA" id="ARBA00001968"/>
    </source>
</evidence>
<dbReference type="STRING" id="1336337.A0A3N4JUP1"/>
<protein>
    <recommendedName>
        <fullName evidence="3">DDE Tnp4 domain-containing protein</fullName>
    </recommendedName>
</protein>